<dbReference type="OrthoDB" id="7390129at2"/>
<dbReference type="InterPro" id="IPR011990">
    <property type="entry name" value="TPR-like_helical_dom_sf"/>
</dbReference>
<comment type="caution">
    <text evidence="1">The sequence shown here is derived from an EMBL/GenBank/DDBJ whole genome shotgun (WGS) entry which is preliminary data.</text>
</comment>
<evidence type="ECO:0000313" key="2">
    <source>
        <dbReference type="Proteomes" id="UP000460561"/>
    </source>
</evidence>
<accession>A0A845A5V0</accession>
<keyword evidence="2" id="KW-1185">Reference proteome</keyword>
<evidence type="ECO:0000313" key="1">
    <source>
        <dbReference type="EMBL" id="MXP24643.1"/>
    </source>
</evidence>
<organism evidence="1 2">
    <name type="scientific">Altericroceibacterium indicum</name>
    <dbReference type="NCBI Taxonomy" id="374177"/>
    <lineage>
        <taxon>Bacteria</taxon>
        <taxon>Pseudomonadati</taxon>
        <taxon>Pseudomonadota</taxon>
        <taxon>Alphaproteobacteria</taxon>
        <taxon>Sphingomonadales</taxon>
        <taxon>Erythrobacteraceae</taxon>
        <taxon>Altericroceibacterium</taxon>
    </lineage>
</organism>
<sequence length="217" mass="23588">MSWVFAIGLALAAFVAMVLLFRLPRIVWSAVLAALTLGLAGYAFQGHPDEVGAPSAYHPVAPGDGWALVQARKEVLGEDRLSQNSLMLVSDAFMRKGQFANAAAVLGRLVQQDPKNVEGWVGLGNALVEQADGTMTPAALFSFNRATQADPASLAPAFFVGATYLRQGKLIEGRKIWAQAVENSPKNTWWRNELQQRLDRLDELLNRLAAMPEGNTE</sequence>
<dbReference type="EMBL" id="WTYQ01000001">
    <property type="protein sequence ID" value="MXP24643.1"/>
    <property type="molecule type" value="Genomic_DNA"/>
</dbReference>
<dbReference type="Proteomes" id="UP000460561">
    <property type="component" value="Unassembled WGS sequence"/>
</dbReference>
<reference evidence="1 2" key="1">
    <citation type="submission" date="2019-12" db="EMBL/GenBank/DDBJ databases">
        <title>Genomic-based taxomic classification of the family Erythrobacteraceae.</title>
        <authorList>
            <person name="Xu L."/>
        </authorList>
    </citation>
    <scope>NUCLEOTIDE SEQUENCE [LARGE SCALE GENOMIC DNA]</scope>
    <source>
        <strain evidence="1 2">DSM 18604</strain>
    </source>
</reference>
<proteinExistence type="predicted"/>
<gene>
    <name evidence="1" type="ORF">GRI39_01100</name>
</gene>
<dbReference type="SUPFAM" id="SSF48452">
    <property type="entry name" value="TPR-like"/>
    <property type="match status" value="1"/>
</dbReference>
<dbReference type="Gene3D" id="1.25.40.10">
    <property type="entry name" value="Tetratricopeptide repeat domain"/>
    <property type="match status" value="1"/>
</dbReference>
<dbReference type="AlphaFoldDB" id="A0A845A5V0"/>
<protein>
    <submittedName>
        <fullName evidence="1">Cytochrome C biosynthesis protein</fullName>
    </submittedName>
</protein>
<name>A0A845A5V0_9SPHN</name>
<dbReference type="RefSeq" id="WP_160737858.1">
    <property type="nucleotide sequence ID" value="NZ_WTYQ01000001.1"/>
</dbReference>